<keyword evidence="6" id="KW-1185">Reference proteome</keyword>
<reference evidence="5" key="2">
    <citation type="submission" date="2025-08" db="UniProtKB">
        <authorList>
            <consortium name="Ensembl"/>
        </authorList>
    </citation>
    <scope>IDENTIFICATION</scope>
</reference>
<protein>
    <submittedName>
        <fullName evidence="5">Uncharacterized protein</fullName>
    </submittedName>
</protein>
<dbReference type="GO" id="GO:1990904">
    <property type="term" value="C:ribonucleoprotein complex"/>
    <property type="evidence" value="ECO:0007669"/>
    <property type="project" value="UniProtKB-KW"/>
</dbReference>
<sequence length="163" mass="17582">MSEWQTATPAVAETPDIELSGKGSADDVQINCISLQDTLQWKSWPPGKDSTRFGCAGTGGGRLWVCPRPVIQTILLLHTGAPEVPPEHPDHIAECFADEVIRASQGSSNSHAVKKHELDRVAKSNCSFPSCCPINCVSSGTTEKKNKKRGGRRGHTCNSSTWV</sequence>
<accession>A0A8C8W8E2</accession>
<dbReference type="InterPro" id="IPR000235">
    <property type="entry name" value="Ribosomal_uS7"/>
</dbReference>
<dbReference type="SUPFAM" id="SSF47973">
    <property type="entry name" value="Ribosomal protein S7"/>
    <property type="match status" value="1"/>
</dbReference>
<evidence type="ECO:0000313" key="6">
    <source>
        <dbReference type="Proteomes" id="UP000694547"/>
    </source>
</evidence>
<evidence type="ECO:0000256" key="2">
    <source>
        <dbReference type="ARBA" id="ARBA00022980"/>
    </source>
</evidence>
<reference evidence="5" key="3">
    <citation type="submission" date="2025-09" db="UniProtKB">
        <authorList>
            <consortium name="Ensembl"/>
        </authorList>
    </citation>
    <scope>IDENTIFICATION</scope>
</reference>
<keyword evidence="2" id="KW-0689">Ribosomal protein</keyword>
<feature type="region of interest" description="Disordered" evidence="4">
    <location>
        <begin position="141"/>
        <end position="163"/>
    </location>
</feature>
<evidence type="ECO:0000313" key="5">
    <source>
        <dbReference type="Ensembl" id="ENSPEMP00000037124.1"/>
    </source>
</evidence>
<name>A0A8C8W8E2_PERMB</name>
<dbReference type="Proteomes" id="UP000694547">
    <property type="component" value="Chromosome 23"/>
</dbReference>
<dbReference type="InterPro" id="IPR036823">
    <property type="entry name" value="Ribosomal_uS7_dom_sf"/>
</dbReference>
<dbReference type="GO" id="GO:0005840">
    <property type="term" value="C:ribosome"/>
    <property type="evidence" value="ECO:0007669"/>
    <property type="project" value="UniProtKB-KW"/>
</dbReference>
<evidence type="ECO:0000256" key="3">
    <source>
        <dbReference type="ARBA" id="ARBA00023274"/>
    </source>
</evidence>
<dbReference type="Gene3D" id="1.10.455.10">
    <property type="entry name" value="Ribosomal protein S7 domain"/>
    <property type="match status" value="1"/>
</dbReference>
<comment type="similarity">
    <text evidence="1">Belongs to the universal ribosomal protein uS7 family.</text>
</comment>
<dbReference type="PANTHER" id="PTHR11205">
    <property type="entry name" value="RIBOSOMAL PROTEIN S7"/>
    <property type="match status" value="1"/>
</dbReference>
<feature type="compositionally biased region" description="Basic residues" evidence="4">
    <location>
        <begin position="145"/>
        <end position="155"/>
    </location>
</feature>
<dbReference type="Ensembl" id="ENSPEMT00000042422.1">
    <property type="protein sequence ID" value="ENSPEMP00000037124.1"/>
    <property type="gene ID" value="ENSPEMG00000025717.1"/>
</dbReference>
<evidence type="ECO:0000256" key="1">
    <source>
        <dbReference type="ARBA" id="ARBA00007151"/>
    </source>
</evidence>
<dbReference type="AlphaFoldDB" id="A0A8C8W8E2"/>
<feature type="region of interest" description="Disordered" evidence="4">
    <location>
        <begin position="1"/>
        <end position="23"/>
    </location>
</feature>
<dbReference type="GeneTree" id="ENSGT00960000191875"/>
<dbReference type="GO" id="GO:0006412">
    <property type="term" value="P:translation"/>
    <property type="evidence" value="ECO:0007669"/>
    <property type="project" value="InterPro"/>
</dbReference>
<keyword evidence="3" id="KW-0687">Ribonucleoprotein</keyword>
<proteinExistence type="inferred from homology"/>
<organism evidence="5 6">
    <name type="scientific">Peromyscus maniculatus bairdii</name>
    <name type="common">Prairie deer mouse</name>
    <dbReference type="NCBI Taxonomy" id="230844"/>
    <lineage>
        <taxon>Eukaryota</taxon>
        <taxon>Metazoa</taxon>
        <taxon>Chordata</taxon>
        <taxon>Craniata</taxon>
        <taxon>Vertebrata</taxon>
        <taxon>Euteleostomi</taxon>
        <taxon>Mammalia</taxon>
        <taxon>Eutheria</taxon>
        <taxon>Euarchontoglires</taxon>
        <taxon>Glires</taxon>
        <taxon>Rodentia</taxon>
        <taxon>Myomorpha</taxon>
        <taxon>Muroidea</taxon>
        <taxon>Cricetidae</taxon>
        <taxon>Neotominae</taxon>
        <taxon>Peromyscus</taxon>
    </lineage>
</organism>
<reference evidence="5 6" key="1">
    <citation type="submission" date="2018-10" db="EMBL/GenBank/DDBJ databases">
        <title>Improved assembly of the deer mouse Peromyscus maniculatus genome.</title>
        <authorList>
            <person name="Lassance J.-M."/>
            <person name="Hoekstra H.E."/>
        </authorList>
    </citation>
    <scope>NUCLEOTIDE SEQUENCE [LARGE SCALE GENOMIC DNA]</scope>
</reference>
<evidence type="ECO:0000256" key="4">
    <source>
        <dbReference type="SAM" id="MobiDB-lite"/>
    </source>
</evidence>